<evidence type="ECO:0000313" key="1">
    <source>
        <dbReference type="EMBL" id="AZQ65382.1"/>
    </source>
</evidence>
<proteinExistence type="predicted"/>
<sequence>MINNLILLFAFILLLQGCIEKSKHKIKSKNLDISQEIVLERNTLKNKPLKEIQKKDVELDKVNSKPMDSNDLEFLIGYIKDTTPLRLMKLNYEEVFSFNKQLKNLPPELLSHIKGEPLGKDLLKFDDYNSFYLIDHFVVGNYFYFRIIEEDEVCCRTMFLISIDTKDYIIKNIFNFGIYGGDGGWHTTSSENWKTDSTLYVVEKNIFDEDLSEGGYERKTETNHYTYSISNGNLAITFLDSIITEEIIN</sequence>
<reference evidence="1 2" key="1">
    <citation type="submission" date="2018-12" db="EMBL/GenBank/DDBJ databases">
        <title>Flammeovirga pectinis sp. nov., isolated from the gut of the Korean scallop, Patinopecten yessoensis.</title>
        <authorList>
            <person name="Bae J.-W."/>
            <person name="Jeong Y.-S."/>
            <person name="Kang W."/>
        </authorList>
    </citation>
    <scope>NUCLEOTIDE SEQUENCE [LARGE SCALE GENOMIC DNA]</scope>
    <source>
        <strain evidence="1 2">L12M1</strain>
    </source>
</reference>
<keyword evidence="2" id="KW-1185">Reference proteome</keyword>
<protein>
    <submittedName>
        <fullName evidence="1">Uncharacterized protein</fullName>
    </submittedName>
</protein>
<dbReference type="EMBL" id="CP034563">
    <property type="protein sequence ID" value="AZQ65382.1"/>
    <property type="molecule type" value="Genomic_DNA"/>
</dbReference>
<dbReference type="Proteomes" id="UP000267268">
    <property type="component" value="Chromosome 2"/>
</dbReference>
<gene>
    <name evidence="1" type="ORF">EI427_24530</name>
</gene>
<name>A0A3S9PBG1_9BACT</name>
<dbReference type="AlphaFoldDB" id="A0A3S9PBG1"/>
<dbReference type="RefSeq" id="WP_126620039.1">
    <property type="nucleotide sequence ID" value="NZ_CP034563.1"/>
</dbReference>
<evidence type="ECO:0000313" key="2">
    <source>
        <dbReference type="Proteomes" id="UP000267268"/>
    </source>
</evidence>
<accession>A0A3S9PBG1</accession>
<organism evidence="1 2">
    <name type="scientific">Flammeovirga pectinis</name>
    <dbReference type="NCBI Taxonomy" id="2494373"/>
    <lineage>
        <taxon>Bacteria</taxon>
        <taxon>Pseudomonadati</taxon>
        <taxon>Bacteroidota</taxon>
        <taxon>Cytophagia</taxon>
        <taxon>Cytophagales</taxon>
        <taxon>Flammeovirgaceae</taxon>
        <taxon>Flammeovirga</taxon>
    </lineage>
</organism>
<dbReference type="KEGG" id="fll:EI427_24530"/>